<accession>A0A563EWC1</accession>
<dbReference type="PANTHER" id="PTHR39757">
    <property type="match status" value="1"/>
</dbReference>
<evidence type="ECO:0000313" key="2">
    <source>
        <dbReference type="Proteomes" id="UP000316639"/>
    </source>
</evidence>
<evidence type="ECO:0000313" key="1">
    <source>
        <dbReference type="EMBL" id="TWP51969.1"/>
    </source>
</evidence>
<protein>
    <submittedName>
        <fullName evidence="1">Lycopene cyclase</fullName>
    </submittedName>
</protein>
<organism evidence="1 2">
    <name type="scientific">Lentzea tibetensis</name>
    <dbReference type="NCBI Taxonomy" id="2591470"/>
    <lineage>
        <taxon>Bacteria</taxon>
        <taxon>Bacillati</taxon>
        <taxon>Actinomycetota</taxon>
        <taxon>Actinomycetes</taxon>
        <taxon>Pseudonocardiales</taxon>
        <taxon>Pseudonocardiaceae</taxon>
        <taxon>Lentzea</taxon>
    </lineage>
</organism>
<proteinExistence type="predicted"/>
<dbReference type="Gene3D" id="3.50.50.60">
    <property type="entry name" value="FAD/NAD(P)-binding domain"/>
    <property type="match status" value="1"/>
</dbReference>
<dbReference type="SUPFAM" id="SSF51905">
    <property type="entry name" value="FAD/NAD(P)-binding domain"/>
    <property type="match status" value="1"/>
</dbReference>
<reference evidence="1 2" key="1">
    <citation type="submission" date="2019-07" db="EMBL/GenBank/DDBJ databases">
        <title>Lentzea xizangensis sp. nov., isolated from Qinghai-Tibetan Plateau Soils.</title>
        <authorList>
            <person name="Huang J."/>
        </authorList>
    </citation>
    <scope>NUCLEOTIDE SEQUENCE [LARGE SCALE GENOMIC DNA]</scope>
    <source>
        <strain evidence="1 2">FXJ1.1311</strain>
    </source>
</reference>
<dbReference type="PANTHER" id="PTHR39757:SF5">
    <property type="entry name" value="OS02G0190600 PROTEIN"/>
    <property type="match status" value="1"/>
</dbReference>
<keyword evidence="2" id="KW-1185">Reference proteome</keyword>
<sequence length="346" mass="37389">MTDVLIAGGGPAGRALANACARAGLTTALIDPQPDRPWTATYGAWADELPAGTPVRSQCTTVRAFARSEHRIDRTYVVLDNTALHTLDPQVTVHRGRLAGRADGPRGSTADLADGRRLATALLVDARGAQSGTAAQTAVGTVITSSRTDATLMDWRDGDTFLYEVPLGDGKLLVEETSLARRPGMPLAELRRRLHARVQPEETTEERVHFPLDAPRAKTLAFGSRAGFVHPATGYSVATSLTLAPSVASAVASTLRAGPRAARMAAHHVIWPPSAKLVHQLRRRGLEVLLELDADETRDFFELFFRLPAELQRAYLSGRDDVKGTAAAMAELFRAAPWRLRAKLVR</sequence>
<dbReference type="OrthoDB" id="537501at2"/>
<dbReference type="InterPro" id="IPR036188">
    <property type="entry name" value="FAD/NAD-bd_sf"/>
</dbReference>
<comment type="caution">
    <text evidence="1">The sequence shown here is derived from an EMBL/GenBank/DDBJ whole genome shotgun (WGS) entry which is preliminary data.</text>
</comment>
<gene>
    <name evidence="1" type="ORF">FKR81_14130</name>
</gene>
<dbReference type="Proteomes" id="UP000316639">
    <property type="component" value="Unassembled WGS sequence"/>
</dbReference>
<name>A0A563EWC1_9PSEU</name>
<dbReference type="RefSeq" id="WP_146351919.1">
    <property type="nucleotide sequence ID" value="NZ_VOBR01000007.1"/>
</dbReference>
<dbReference type="Pfam" id="PF05834">
    <property type="entry name" value="Lycopene_cycl"/>
    <property type="match status" value="1"/>
</dbReference>
<dbReference type="AlphaFoldDB" id="A0A563EWC1"/>
<dbReference type="EMBL" id="VOBR01000007">
    <property type="protein sequence ID" value="TWP51969.1"/>
    <property type="molecule type" value="Genomic_DNA"/>
</dbReference>